<name>A0AAD6T3P7_9AGAR</name>
<evidence type="ECO:0000313" key="3">
    <source>
        <dbReference type="Proteomes" id="UP001218188"/>
    </source>
</evidence>
<reference evidence="2" key="1">
    <citation type="submission" date="2023-03" db="EMBL/GenBank/DDBJ databases">
        <title>Massive genome expansion in bonnet fungi (Mycena s.s.) driven by repeated elements and novel gene families across ecological guilds.</title>
        <authorList>
            <consortium name="Lawrence Berkeley National Laboratory"/>
            <person name="Harder C.B."/>
            <person name="Miyauchi S."/>
            <person name="Viragh M."/>
            <person name="Kuo A."/>
            <person name="Thoen E."/>
            <person name="Andreopoulos B."/>
            <person name="Lu D."/>
            <person name="Skrede I."/>
            <person name="Drula E."/>
            <person name="Henrissat B."/>
            <person name="Morin E."/>
            <person name="Kohler A."/>
            <person name="Barry K."/>
            <person name="LaButti K."/>
            <person name="Morin E."/>
            <person name="Salamov A."/>
            <person name="Lipzen A."/>
            <person name="Mereny Z."/>
            <person name="Hegedus B."/>
            <person name="Baldrian P."/>
            <person name="Stursova M."/>
            <person name="Weitz H."/>
            <person name="Taylor A."/>
            <person name="Grigoriev I.V."/>
            <person name="Nagy L.G."/>
            <person name="Martin F."/>
            <person name="Kauserud H."/>
        </authorList>
    </citation>
    <scope>NUCLEOTIDE SEQUENCE</scope>
    <source>
        <strain evidence="2">CBHHK200</strain>
    </source>
</reference>
<organism evidence="2 3">
    <name type="scientific">Mycena alexandri</name>
    <dbReference type="NCBI Taxonomy" id="1745969"/>
    <lineage>
        <taxon>Eukaryota</taxon>
        <taxon>Fungi</taxon>
        <taxon>Dikarya</taxon>
        <taxon>Basidiomycota</taxon>
        <taxon>Agaricomycotina</taxon>
        <taxon>Agaricomycetes</taxon>
        <taxon>Agaricomycetidae</taxon>
        <taxon>Agaricales</taxon>
        <taxon>Marasmiineae</taxon>
        <taxon>Mycenaceae</taxon>
        <taxon>Mycena</taxon>
    </lineage>
</organism>
<dbReference type="AlphaFoldDB" id="A0AAD6T3P7"/>
<feature type="signal peptide" evidence="1">
    <location>
        <begin position="1"/>
        <end position="22"/>
    </location>
</feature>
<feature type="chain" id="PRO_5041905810" evidence="1">
    <location>
        <begin position="23"/>
        <end position="95"/>
    </location>
</feature>
<keyword evidence="1" id="KW-0732">Signal</keyword>
<proteinExistence type="predicted"/>
<dbReference type="Proteomes" id="UP001218188">
    <property type="component" value="Unassembled WGS sequence"/>
</dbReference>
<accession>A0AAD6T3P7</accession>
<gene>
    <name evidence="2" type="ORF">C8F04DRAFT_1093054</name>
</gene>
<comment type="caution">
    <text evidence="2">The sequence shown here is derived from an EMBL/GenBank/DDBJ whole genome shotgun (WGS) entry which is preliminary data.</text>
</comment>
<protein>
    <submittedName>
        <fullName evidence="2">Uncharacterized protein</fullName>
    </submittedName>
</protein>
<evidence type="ECO:0000313" key="2">
    <source>
        <dbReference type="EMBL" id="KAJ7037248.1"/>
    </source>
</evidence>
<sequence length="95" mass="9731">MHTKFASLTVLLSVLFTSQAVGAVPKAIDCSKVFCPATHCPLGKTAEVLPGACCATCVKCSGICPDFILLCPSGTVFGTLPGECCPTSCIPVSTY</sequence>
<keyword evidence="3" id="KW-1185">Reference proteome</keyword>
<evidence type="ECO:0000256" key="1">
    <source>
        <dbReference type="SAM" id="SignalP"/>
    </source>
</evidence>
<dbReference type="EMBL" id="JARJCM010000038">
    <property type="protein sequence ID" value="KAJ7037248.1"/>
    <property type="molecule type" value="Genomic_DNA"/>
</dbReference>